<evidence type="ECO:0000256" key="1">
    <source>
        <dbReference type="SAM" id="MobiDB-lite"/>
    </source>
</evidence>
<dbReference type="AlphaFoldDB" id="A0A1W0WPE9"/>
<feature type="compositionally biased region" description="Basic and acidic residues" evidence="1">
    <location>
        <begin position="119"/>
        <end position="129"/>
    </location>
</feature>
<comment type="caution">
    <text evidence="2">The sequence shown here is derived from an EMBL/GenBank/DDBJ whole genome shotgun (WGS) entry which is preliminary data.</text>
</comment>
<gene>
    <name evidence="2" type="ORF">BV898_08778</name>
</gene>
<evidence type="ECO:0000313" key="2">
    <source>
        <dbReference type="EMBL" id="OQV17059.1"/>
    </source>
</evidence>
<accession>A0A1W0WPE9</accession>
<reference evidence="3" key="1">
    <citation type="submission" date="2017-01" db="EMBL/GenBank/DDBJ databases">
        <title>Comparative genomics of anhydrobiosis in the tardigrade Hypsibius dujardini.</title>
        <authorList>
            <person name="Yoshida Y."/>
            <person name="Koutsovoulos G."/>
            <person name="Laetsch D."/>
            <person name="Stevens L."/>
            <person name="Kumar S."/>
            <person name="Horikawa D."/>
            <person name="Ishino K."/>
            <person name="Komine S."/>
            <person name="Tomita M."/>
            <person name="Blaxter M."/>
            <person name="Arakawa K."/>
        </authorList>
    </citation>
    <scope>NUCLEOTIDE SEQUENCE [LARGE SCALE GENOMIC DNA]</scope>
    <source>
        <strain evidence="3">Z151</strain>
    </source>
</reference>
<keyword evidence="3" id="KW-1185">Reference proteome</keyword>
<evidence type="ECO:0000313" key="3">
    <source>
        <dbReference type="Proteomes" id="UP000192578"/>
    </source>
</evidence>
<feature type="region of interest" description="Disordered" evidence="1">
    <location>
        <begin position="119"/>
        <end position="151"/>
    </location>
</feature>
<name>A0A1W0WPE9_HYPEX</name>
<protein>
    <submittedName>
        <fullName evidence="2">Uncharacterized protein</fullName>
    </submittedName>
</protein>
<dbReference type="Proteomes" id="UP000192578">
    <property type="component" value="Unassembled WGS sequence"/>
</dbReference>
<proteinExistence type="predicted"/>
<dbReference type="EMBL" id="MTYJ01000066">
    <property type="protein sequence ID" value="OQV17059.1"/>
    <property type="molecule type" value="Genomic_DNA"/>
</dbReference>
<organism evidence="2 3">
    <name type="scientific">Hypsibius exemplaris</name>
    <name type="common">Freshwater tardigrade</name>
    <dbReference type="NCBI Taxonomy" id="2072580"/>
    <lineage>
        <taxon>Eukaryota</taxon>
        <taxon>Metazoa</taxon>
        <taxon>Ecdysozoa</taxon>
        <taxon>Tardigrada</taxon>
        <taxon>Eutardigrada</taxon>
        <taxon>Parachela</taxon>
        <taxon>Hypsibioidea</taxon>
        <taxon>Hypsibiidae</taxon>
        <taxon>Hypsibius</taxon>
    </lineage>
</organism>
<sequence>MFKTSFNNLYEVLRQIFSSGEPVLHPTNLSLGMMYGDAAMCLAYHDHKNPAFMVYATKCLAIMELYTSKYYEGAYWIRKLTIDHLLCTNKRWEAMPHIAMIVERAKVLFGEGSEEYGEERKLASEKMERPTPQLLAQHAGSALGTGSRRRH</sequence>